<evidence type="ECO:0000256" key="1">
    <source>
        <dbReference type="SAM" id="MobiDB-lite"/>
    </source>
</evidence>
<organism evidence="2 3">
    <name type="scientific">Lasiosphaeris hirsuta</name>
    <dbReference type="NCBI Taxonomy" id="260670"/>
    <lineage>
        <taxon>Eukaryota</taxon>
        <taxon>Fungi</taxon>
        <taxon>Dikarya</taxon>
        <taxon>Ascomycota</taxon>
        <taxon>Pezizomycotina</taxon>
        <taxon>Sordariomycetes</taxon>
        <taxon>Sordariomycetidae</taxon>
        <taxon>Sordariales</taxon>
        <taxon>Lasiosphaeriaceae</taxon>
        <taxon>Lasiosphaeris</taxon>
    </lineage>
</organism>
<name>A0AA40ANK9_9PEZI</name>
<dbReference type="AlphaFoldDB" id="A0AA40ANK9"/>
<feature type="region of interest" description="Disordered" evidence="1">
    <location>
        <begin position="159"/>
        <end position="197"/>
    </location>
</feature>
<feature type="compositionally biased region" description="Basic residues" evidence="1">
    <location>
        <begin position="188"/>
        <end position="197"/>
    </location>
</feature>
<protein>
    <submittedName>
        <fullName evidence="2">Uncharacterized protein</fullName>
    </submittedName>
</protein>
<feature type="region of interest" description="Disordered" evidence="1">
    <location>
        <begin position="67"/>
        <end position="91"/>
    </location>
</feature>
<comment type="caution">
    <text evidence="2">The sequence shown here is derived from an EMBL/GenBank/DDBJ whole genome shotgun (WGS) entry which is preliminary data.</text>
</comment>
<keyword evidence="3" id="KW-1185">Reference proteome</keyword>
<reference evidence="2" key="1">
    <citation type="submission" date="2023-06" db="EMBL/GenBank/DDBJ databases">
        <title>Genome-scale phylogeny and comparative genomics of the fungal order Sordariales.</title>
        <authorList>
            <consortium name="Lawrence Berkeley National Laboratory"/>
            <person name="Hensen N."/>
            <person name="Bonometti L."/>
            <person name="Westerberg I."/>
            <person name="Brannstrom I.O."/>
            <person name="Guillou S."/>
            <person name="Cros-Aarteil S."/>
            <person name="Calhoun S."/>
            <person name="Haridas S."/>
            <person name="Kuo A."/>
            <person name="Mondo S."/>
            <person name="Pangilinan J."/>
            <person name="Riley R."/>
            <person name="Labutti K."/>
            <person name="Andreopoulos B."/>
            <person name="Lipzen A."/>
            <person name="Chen C."/>
            <person name="Yanf M."/>
            <person name="Daum C."/>
            <person name="Ng V."/>
            <person name="Clum A."/>
            <person name="Steindorff A."/>
            <person name="Ohm R."/>
            <person name="Martin F."/>
            <person name="Silar P."/>
            <person name="Natvig D."/>
            <person name="Lalanne C."/>
            <person name="Gautier V."/>
            <person name="Ament-Velasquez S.L."/>
            <person name="Kruys A."/>
            <person name="Hutchinson M.I."/>
            <person name="Powell A.J."/>
            <person name="Barry K."/>
            <person name="Miller A.N."/>
            <person name="Grigoriev I.V."/>
            <person name="Debuchy R."/>
            <person name="Gladieux P."/>
            <person name="Thoren M.H."/>
            <person name="Johannesson H."/>
        </authorList>
    </citation>
    <scope>NUCLEOTIDE SEQUENCE</scope>
    <source>
        <strain evidence="2">SMH4607-1</strain>
    </source>
</reference>
<evidence type="ECO:0000313" key="3">
    <source>
        <dbReference type="Proteomes" id="UP001172102"/>
    </source>
</evidence>
<sequence length="197" mass="20870">MDEGIAPRSSTLRPPKPPKPRAYSLGSRPSRMTATETAFGTATRPRTTPASIIGVMRSRLTGETLHHTHSAISSPSSTATQPRAAMPKTGTCSYRPLPGCSRWSLTMASITARNPPQRKNSHGSSGPTPSLRTIAHSRSAPIADANACSCSTISHHQRNWGGLTASSPRPGLSTRPTRAPGPRSCGRACKRATVRKV</sequence>
<evidence type="ECO:0000313" key="2">
    <source>
        <dbReference type="EMBL" id="KAK0719117.1"/>
    </source>
</evidence>
<proteinExistence type="predicted"/>
<feature type="region of interest" description="Disordered" evidence="1">
    <location>
        <begin position="113"/>
        <end position="133"/>
    </location>
</feature>
<feature type="compositionally biased region" description="Polar residues" evidence="1">
    <location>
        <begin position="113"/>
        <end position="131"/>
    </location>
</feature>
<dbReference type="Proteomes" id="UP001172102">
    <property type="component" value="Unassembled WGS sequence"/>
</dbReference>
<accession>A0AA40ANK9</accession>
<feature type="compositionally biased region" description="Polar residues" evidence="1">
    <location>
        <begin position="30"/>
        <end position="50"/>
    </location>
</feature>
<gene>
    <name evidence="2" type="ORF">B0H67DRAFT_572514</name>
</gene>
<feature type="region of interest" description="Disordered" evidence="1">
    <location>
        <begin position="1"/>
        <end position="50"/>
    </location>
</feature>
<dbReference type="EMBL" id="JAUKUA010000003">
    <property type="protein sequence ID" value="KAK0719117.1"/>
    <property type="molecule type" value="Genomic_DNA"/>
</dbReference>
<feature type="compositionally biased region" description="Polar residues" evidence="1">
    <location>
        <begin position="70"/>
        <end position="81"/>
    </location>
</feature>